<accession>A0A7Z2VZA9</accession>
<organism evidence="2 3">
    <name type="scientific">Massilia forsythiae</name>
    <dbReference type="NCBI Taxonomy" id="2728020"/>
    <lineage>
        <taxon>Bacteria</taxon>
        <taxon>Pseudomonadati</taxon>
        <taxon>Pseudomonadota</taxon>
        <taxon>Betaproteobacteria</taxon>
        <taxon>Burkholderiales</taxon>
        <taxon>Oxalobacteraceae</taxon>
        <taxon>Telluria group</taxon>
        <taxon>Massilia</taxon>
    </lineage>
</organism>
<evidence type="ECO:0000313" key="3">
    <source>
        <dbReference type="Proteomes" id="UP000502415"/>
    </source>
</evidence>
<feature type="compositionally biased region" description="Low complexity" evidence="1">
    <location>
        <begin position="96"/>
        <end position="107"/>
    </location>
</feature>
<dbReference type="EMBL" id="CP051685">
    <property type="protein sequence ID" value="QJE02147.1"/>
    <property type="molecule type" value="Genomic_DNA"/>
</dbReference>
<dbReference type="AlphaFoldDB" id="A0A7Z2VZA9"/>
<name>A0A7Z2VZA9_9BURK</name>
<keyword evidence="3" id="KW-1185">Reference proteome</keyword>
<proteinExistence type="predicted"/>
<dbReference type="RefSeq" id="WP_170204234.1">
    <property type="nucleotide sequence ID" value="NZ_CP051685.1"/>
</dbReference>
<sequence length="126" mass="13789">MNFSFLSPDAGVCTVRLWASGRYGFSLPKKVEISTALGVTHTFLYFNKKVRLAAELSKRTIVNIAIAQFLRGDHKGLDAVEIDADTPPYDGELTSLRPAVPRAPLRVRPGKSHARMKPTSGPPTPE</sequence>
<dbReference type="KEGG" id="mfy:HH212_20755"/>
<feature type="region of interest" description="Disordered" evidence="1">
    <location>
        <begin position="89"/>
        <end position="126"/>
    </location>
</feature>
<evidence type="ECO:0000313" key="2">
    <source>
        <dbReference type="EMBL" id="QJE02147.1"/>
    </source>
</evidence>
<dbReference type="Proteomes" id="UP000502415">
    <property type="component" value="Chromosome"/>
</dbReference>
<gene>
    <name evidence="2" type="ORF">HH212_20755</name>
</gene>
<reference evidence="2 3" key="1">
    <citation type="submission" date="2020-04" db="EMBL/GenBank/DDBJ databases">
        <title>Genome sequencing of novel species.</title>
        <authorList>
            <person name="Heo J."/>
            <person name="Kim S.-J."/>
            <person name="Kim J.-S."/>
            <person name="Hong S.-B."/>
            <person name="Kwon S.-W."/>
        </authorList>
    </citation>
    <scope>NUCLEOTIDE SEQUENCE [LARGE SCALE GENOMIC DNA]</scope>
    <source>
        <strain evidence="2 3">GN2-R2</strain>
    </source>
</reference>
<protein>
    <submittedName>
        <fullName evidence="2">Uncharacterized protein</fullName>
    </submittedName>
</protein>
<evidence type="ECO:0000256" key="1">
    <source>
        <dbReference type="SAM" id="MobiDB-lite"/>
    </source>
</evidence>